<keyword evidence="2" id="KW-0808">Transferase</keyword>
<proteinExistence type="predicted"/>
<sequence>MEENANIQQPTSNKSSSQDLSRPSRFENFKNETSYTSNFSTSFTRFRKKDIKGFSLINEMTRIIEVGDSPGYDVRRCHKSLKKMIDEKDVTLEEIKSAVWDCGNDKAPEPDGFTFGFIKQYWVLLNNDIMEFVTRFLEMKKMPIGSNSSIITLIPK</sequence>
<gene>
    <name evidence="2" type="ORF">Tci_573285</name>
</gene>
<reference evidence="2" key="1">
    <citation type="journal article" date="2019" name="Sci. Rep.">
        <title>Draft genome of Tanacetum cinerariifolium, the natural source of mosquito coil.</title>
        <authorList>
            <person name="Yamashiro T."/>
            <person name="Shiraishi A."/>
            <person name="Satake H."/>
            <person name="Nakayama K."/>
        </authorList>
    </citation>
    <scope>NUCLEOTIDE SEQUENCE</scope>
</reference>
<dbReference type="GO" id="GO:0003964">
    <property type="term" value="F:RNA-directed DNA polymerase activity"/>
    <property type="evidence" value="ECO:0007669"/>
    <property type="project" value="UniProtKB-KW"/>
</dbReference>
<protein>
    <submittedName>
        <fullName evidence="2">RNA-directed DNA polymerase, eukaryota, reverse transcriptase zinc-binding domain protein</fullName>
    </submittedName>
</protein>
<dbReference type="AlphaFoldDB" id="A0A699J0A9"/>
<keyword evidence="2" id="KW-0695">RNA-directed DNA polymerase</keyword>
<organism evidence="2">
    <name type="scientific">Tanacetum cinerariifolium</name>
    <name type="common">Dalmatian daisy</name>
    <name type="synonym">Chrysanthemum cinerariifolium</name>
    <dbReference type="NCBI Taxonomy" id="118510"/>
    <lineage>
        <taxon>Eukaryota</taxon>
        <taxon>Viridiplantae</taxon>
        <taxon>Streptophyta</taxon>
        <taxon>Embryophyta</taxon>
        <taxon>Tracheophyta</taxon>
        <taxon>Spermatophyta</taxon>
        <taxon>Magnoliopsida</taxon>
        <taxon>eudicotyledons</taxon>
        <taxon>Gunneridae</taxon>
        <taxon>Pentapetalae</taxon>
        <taxon>asterids</taxon>
        <taxon>campanulids</taxon>
        <taxon>Asterales</taxon>
        <taxon>Asteraceae</taxon>
        <taxon>Asteroideae</taxon>
        <taxon>Anthemideae</taxon>
        <taxon>Anthemidinae</taxon>
        <taxon>Tanacetum</taxon>
    </lineage>
</organism>
<evidence type="ECO:0000256" key="1">
    <source>
        <dbReference type="SAM" id="MobiDB-lite"/>
    </source>
</evidence>
<evidence type="ECO:0000313" key="2">
    <source>
        <dbReference type="EMBL" id="GFA01313.1"/>
    </source>
</evidence>
<keyword evidence="2" id="KW-0548">Nucleotidyltransferase</keyword>
<dbReference type="EMBL" id="BKCJ010355691">
    <property type="protein sequence ID" value="GFA01313.1"/>
    <property type="molecule type" value="Genomic_DNA"/>
</dbReference>
<feature type="region of interest" description="Disordered" evidence="1">
    <location>
        <begin position="1"/>
        <end position="27"/>
    </location>
</feature>
<accession>A0A699J0A9</accession>
<name>A0A699J0A9_TANCI</name>
<feature type="compositionally biased region" description="Polar residues" evidence="1">
    <location>
        <begin position="1"/>
        <end position="21"/>
    </location>
</feature>
<feature type="non-terminal residue" evidence="2">
    <location>
        <position position="156"/>
    </location>
</feature>
<comment type="caution">
    <text evidence="2">The sequence shown here is derived from an EMBL/GenBank/DDBJ whole genome shotgun (WGS) entry which is preliminary data.</text>
</comment>